<evidence type="ECO:0000313" key="15">
    <source>
        <dbReference type="Proteomes" id="UP000199545"/>
    </source>
</evidence>
<keyword evidence="11 12" id="KW-0119">Carbohydrate metabolism</keyword>
<gene>
    <name evidence="12" type="primary">rbsK</name>
    <name evidence="14" type="ORF">SAMN05421852_1317</name>
</gene>
<feature type="binding site" evidence="12">
    <location>
        <position position="237"/>
    </location>
    <ligand>
        <name>K(+)</name>
        <dbReference type="ChEBI" id="CHEBI:29103"/>
    </ligand>
</feature>
<evidence type="ECO:0000259" key="13">
    <source>
        <dbReference type="Pfam" id="PF00294"/>
    </source>
</evidence>
<dbReference type="PANTHER" id="PTHR10584:SF166">
    <property type="entry name" value="RIBOKINASE"/>
    <property type="match status" value="1"/>
</dbReference>
<dbReference type="InterPro" id="IPR011611">
    <property type="entry name" value="PfkB_dom"/>
</dbReference>
<evidence type="ECO:0000256" key="6">
    <source>
        <dbReference type="ARBA" id="ARBA00022741"/>
    </source>
</evidence>
<comment type="similarity">
    <text evidence="1">Belongs to the carbohydrate kinase pfkB family.</text>
</comment>
<keyword evidence="6 12" id="KW-0547">Nucleotide-binding</keyword>
<evidence type="ECO:0000256" key="12">
    <source>
        <dbReference type="HAMAP-Rule" id="MF_01987"/>
    </source>
</evidence>
<evidence type="ECO:0000256" key="8">
    <source>
        <dbReference type="ARBA" id="ARBA00022840"/>
    </source>
</evidence>
<evidence type="ECO:0000256" key="9">
    <source>
        <dbReference type="ARBA" id="ARBA00022842"/>
    </source>
</evidence>
<evidence type="ECO:0000256" key="4">
    <source>
        <dbReference type="ARBA" id="ARBA00022679"/>
    </source>
</evidence>
<dbReference type="InterPro" id="IPR029056">
    <property type="entry name" value="Ribokinase-like"/>
</dbReference>
<keyword evidence="8 12" id="KW-0067">ATP-binding</keyword>
<comment type="caution">
    <text evidence="12">Lacks conserved residue(s) required for the propagation of feature annotation.</text>
</comment>
<feature type="binding site" evidence="12">
    <location>
        <begin position="211"/>
        <end position="216"/>
    </location>
    <ligand>
        <name>ATP</name>
        <dbReference type="ChEBI" id="CHEBI:30616"/>
    </ligand>
</feature>
<evidence type="ECO:0000256" key="3">
    <source>
        <dbReference type="ARBA" id="ARBA00016943"/>
    </source>
</evidence>
<accession>A0A1I3V1F5</accession>
<dbReference type="InterPro" id="IPR011877">
    <property type="entry name" value="Ribokinase"/>
</dbReference>
<dbReference type="SUPFAM" id="SSF53613">
    <property type="entry name" value="Ribokinase-like"/>
    <property type="match status" value="1"/>
</dbReference>
<dbReference type="GO" id="GO:0005829">
    <property type="term" value="C:cytosol"/>
    <property type="evidence" value="ECO:0007669"/>
    <property type="project" value="TreeGrafter"/>
</dbReference>
<comment type="subunit">
    <text evidence="12">Homodimer.</text>
</comment>
<evidence type="ECO:0000256" key="10">
    <source>
        <dbReference type="ARBA" id="ARBA00022958"/>
    </source>
</evidence>
<dbReference type="EC" id="2.7.1.15" evidence="2 12"/>
<evidence type="ECO:0000256" key="2">
    <source>
        <dbReference type="ARBA" id="ARBA00012035"/>
    </source>
</evidence>
<feature type="binding site" evidence="12">
    <location>
        <position position="243"/>
    </location>
    <ligand>
        <name>substrate</name>
    </ligand>
</feature>
<keyword evidence="5 12" id="KW-0479">Metal-binding</keyword>
<organism evidence="14 15">
    <name type="scientific">Thermoflavimicrobium dichotomicum</name>
    <dbReference type="NCBI Taxonomy" id="46223"/>
    <lineage>
        <taxon>Bacteria</taxon>
        <taxon>Bacillati</taxon>
        <taxon>Bacillota</taxon>
        <taxon>Bacilli</taxon>
        <taxon>Bacillales</taxon>
        <taxon>Thermoactinomycetaceae</taxon>
        <taxon>Thermoflavimicrobium</taxon>
    </lineage>
</organism>
<evidence type="ECO:0000256" key="7">
    <source>
        <dbReference type="ARBA" id="ARBA00022777"/>
    </source>
</evidence>
<evidence type="ECO:0000313" key="14">
    <source>
        <dbReference type="EMBL" id="SFJ88763.1"/>
    </source>
</evidence>
<dbReference type="PRINTS" id="PR00990">
    <property type="entry name" value="RIBOKINASE"/>
</dbReference>
<feature type="binding site" evidence="12">
    <location>
        <position position="239"/>
    </location>
    <ligand>
        <name>K(+)</name>
        <dbReference type="ChEBI" id="CHEBI:29103"/>
    </ligand>
</feature>
<comment type="function">
    <text evidence="12">Catalyzes the phosphorylation of ribose at O-5 in a reaction requiring ATP and magnesium. The resulting D-ribose-5-phosphate can then be used either for sythesis of nucleotides, histidine, and tryptophan, or as a component of the pentose phosphate pathway.</text>
</comment>
<evidence type="ECO:0000256" key="11">
    <source>
        <dbReference type="ARBA" id="ARBA00023277"/>
    </source>
</evidence>
<dbReference type="PROSITE" id="PS00584">
    <property type="entry name" value="PFKB_KINASES_2"/>
    <property type="match status" value="1"/>
</dbReference>
<dbReference type="UniPathway" id="UPA00916">
    <property type="reaction ID" value="UER00889"/>
</dbReference>
<dbReference type="GO" id="GO:0005524">
    <property type="term" value="F:ATP binding"/>
    <property type="evidence" value="ECO:0007669"/>
    <property type="project" value="UniProtKB-UniRule"/>
</dbReference>
<dbReference type="HAMAP" id="MF_01987">
    <property type="entry name" value="Ribokinase"/>
    <property type="match status" value="1"/>
</dbReference>
<dbReference type="OrthoDB" id="9775849at2"/>
<comment type="subcellular location">
    <subcellularLocation>
        <location evidence="12">Cytoplasm</location>
    </subcellularLocation>
</comment>
<dbReference type="GO" id="GO:0046872">
    <property type="term" value="F:metal ion binding"/>
    <property type="evidence" value="ECO:0007669"/>
    <property type="project" value="UniProtKB-KW"/>
</dbReference>
<keyword evidence="15" id="KW-1185">Reference proteome</keyword>
<feature type="binding site" evidence="12">
    <location>
        <position position="184"/>
    </location>
    <ligand>
        <name>ATP</name>
        <dbReference type="ChEBI" id="CHEBI:30616"/>
    </ligand>
</feature>
<keyword evidence="7 12" id="KW-0418">Kinase</keyword>
<feature type="binding site" evidence="12">
    <location>
        <begin position="242"/>
        <end position="243"/>
    </location>
    <ligand>
        <name>ATP</name>
        <dbReference type="ChEBI" id="CHEBI:30616"/>
    </ligand>
</feature>
<dbReference type="Gene3D" id="3.40.1190.20">
    <property type="match status" value="1"/>
</dbReference>
<dbReference type="Pfam" id="PF00294">
    <property type="entry name" value="PfkB"/>
    <property type="match status" value="1"/>
</dbReference>
<dbReference type="EMBL" id="FORR01000031">
    <property type="protein sequence ID" value="SFJ88763.1"/>
    <property type="molecule type" value="Genomic_DNA"/>
</dbReference>
<comment type="catalytic activity">
    <reaction evidence="12">
        <text>D-ribose + ATP = D-ribose 5-phosphate + ADP + H(+)</text>
        <dbReference type="Rhea" id="RHEA:13697"/>
        <dbReference type="ChEBI" id="CHEBI:15378"/>
        <dbReference type="ChEBI" id="CHEBI:30616"/>
        <dbReference type="ChEBI" id="CHEBI:47013"/>
        <dbReference type="ChEBI" id="CHEBI:78346"/>
        <dbReference type="ChEBI" id="CHEBI:456216"/>
        <dbReference type="EC" id="2.7.1.15"/>
    </reaction>
</comment>
<feature type="binding site" evidence="12">
    <location>
        <position position="278"/>
    </location>
    <ligand>
        <name>K(+)</name>
        <dbReference type="ChEBI" id="CHEBI:29103"/>
    </ligand>
</feature>
<dbReference type="AlphaFoldDB" id="A0A1I3V1F5"/>
<dbReference type="NCBIfam" id="TIGR02152">
    <property type="entry name" value="D_ribokin_bact"/>
    <property type="match status" value="1"/>
</dbReference>
<comment type="activity regulation">
    <text evidence="12">Activated by a monovalent cation that binds near, but not in, the active site. The most likely occupant of the site in vivo is potassium. Ion binding induces a conformational change that may alter substrate affinity.</text>
</comment>
<feature type="binding site" evidence="12">
    <location>
        <position position="273"/>
    </location>
    <ligand>
        <name>K(+)</name>
        <dbReference type="ChEBI" id="CHEBI:29103"/>
    </ligand>
</feature>
<reference evidence="14 15" key="1">
    <citation type="submission" date="2016-10" db="EMBL/GenBank/DDBJ databases">
        <authorList>
            <person name="de Groot N.N."/>
        </authorList>
    </citation>
    <scope>NUCLEOTIDE SEQUENCE [LARGE SCALE GENOMIC DNA]</scope>
    <source>
        <strain evidence="14 15">DSM 44778</strain>
    </source>
</reference>
<comment type="similarity">
    <text evidence="12">Belongs to the carbohydrate kinase PfkB family. Ribokinase subfamily.</text>
</comment>
<proteinExistence type="inferred from homology"/>
<dbReference type="GO" id="GO:0004747">
    <property type="term" value="F:ribokinase activity"/>
    <property type="evidence" value="ECO:0007669"/>
    <property type="project" value="UniProtKB-UniRule"/>
</dbReference>
<feature type="binding site" evidence="12">
    <location>
        <begin position="40"/>
        <end position="44"/>
    </location>
    <ligand>
        <name>substrate</name>
    </ligand>
</feature>
<dbReference type="CDD" id="cd01174">
    <property type="entry name" value="ribokinase"/>
    <property type="match status" value="1"/>
</dbReference>
<feature type="binding site" evidence="12">
    <location>
        <begin position="12"/>
        <end position="14"/>
    </location>
    <ligand>
        <name>substrate</name>
    </ligand>
</feature>
<keyword evidence="4 12" id="KW-0808">Transferase</keyword>
<comment type="pathway">
    <text evidence="12">Carbohydrate metabolism; D-ribose degradation; D-ribose 5-phosphate from beta-D-ribopyranose: step 2/2.</text>
</comment>
<protein>
    <recommendedName>
        <fullName evidence="3 12">Ribokinase</fullName>
        <shortName evidence="12">RK</shortName>
        <ecNumber evidence="2 12">2.7.1.15</ecNumber>
    </recommendedName>
</protein>
<feature type="active site" description="Proton acceptor" evidence="12">
    <location>
        <position position="243"/>
    </location>
</feature>
<evidence type="ECO:0000256" key="5">
    <source>
        <dbReference type="ARBA" id="ARBA00022723"/>
    </source>
</evidence>
<dbReference type="PANTHER" id="PTHR10584">
    <property type="entry name" value="SUGAR KINASE"/>
    <property type="match status" value="1"/>
</dbReference>
<keyword evidence="12" id="KW-0963">Cytoplasm</keyword>
<dbReference type="InterPro" id="IPR002139">
    <property type="entry name" value="Ribo/fructo_kinase"/>
</dbReference>
<comment type="cofactor">
    <cofactor evidence="12">
        <name>Mg(2+)</name>
        <dbReference type="ChEBI" id="CHEBI:18420"/>
    </cofactor>
    <text evidence="12">Requires a divalent cation, most likely magnesium in vivo, as an electrophilic catalyst to aid phosphoryl group transfer. It is the chelate of the metal and the nucleotide that is the actual substrate.</text>
</comment>
<feature type="binding site" evidence="12">
    <location>
        <position position="276"/>
    </location>
    <ligand>
        <name>K(+)</name>
        <dbReference type="ChEBI" id="CHEBI:29103"/>
    </ligand>
</feature>
<feature type="domain" description="Carbohydrate kinase PfkB" evidence="13">
    <location>
        <begin position="3"/>
        <end position="285"/>
    </location>
</feature>
<keyword evidence="10 12" id="KW-0630">Potassium</keyword>
<dbReference type="InterPro" id="IPR002173">
    <property type="entry name" value="Carboh/pur_kinase_PfkB_CS"/>
</dbReference>
<dbReference type="STRING" id="46223.SAMN05421852_1317"/>
<dbReference type="Proteomes" id="UP000199545">
    <property type="component" value="Unassembled WGS sequence"/>
</dbReference>
<name>A0A1I3V1F5_9BACL</name>
<feature type="binding site" evidence="12">
    <location>
        <position position="140"/>
    </location>
    <ligand>
        <name>substrate</name>
    </ligand>
</feature>
<dbReference type="RefSeq" id="WP_093231685.1">
    <property type="nucleotide sequence ID" value="NZ_FORR01000031.1"/>
</dbReference>
<sequence length="297" mass="31586">MKKKIVVVGSMGMDLVVTSSRRPRAGETIIGDELHIIPGGKGANQAVAAARLGADVTMVGAVGTDQFGEMVLANFEKEGVSTDFIRSIPGTHTGTAHIIVAEGDNSIVVVPGANSLVDQAQVDQVKECIKEAAIVLLQLEIPLETVKYVVDFCYEHQVPVILNPAPAQSLPEEFIQKVTYLTPNEHEVCIIFGCDDVDAILQKYPNQLILTEGEKGVRFFDGKQMVQVPALSVEVVDTTGAGDTFNAGFAVALTQGFPLKEAVRFGCVAAGLSVTKLGAQGGMPTLNELKQHLGEIF</sequence>
<dbReference type="GO" id="GO:0019303">
    <property type="term" value="P:D-ribose catabolic process"/>
    <property type="evidence" value="ECO:0007669"/>
    <property type="project" value="UniProtKB-UniRule"/>
</dbReference>
<keyword evidence="9 12" id="KW-0460">Magnesium</keyword>
<evidence type="ECO:0000256" key="1">
    <source>
        <dbReference type="ARBA" id="ARBA00005380"/>
    </source>
</evidence>